<proteinExistence type="predicted"/>
<evidence type="ECO:0000313" key="1">
    <source>
        <dbReference type="EMBL" id="CAH9089998.1"/>
    </source>
</evidence>
<sequence length="111" mass="12776">MLSATFSYKIDSIAMRYPASMEFKDAMSYNVTSLDALFAARGLIILRTMNDCYNLMQMRCDGLIKLIGYGRSECMLCIMLSYADDGDLSEKIQAFLKAYERPILDQHWCFH</sequence>
<accession>A0AAV0D4E6</accession>
<gene>
    <name evidence="1" type="ORF">CEPIT_LOCUS11095</name>
</gene>
<reference evidence="1" key="1">
    <citation type="submission" date="2022-07" db="EMBL/GenBank/DDBJ databases">
        <authorList>
            <person name="Macas J."/>
            <person name="Novak P."/>
            <person name="Neumann P."/>
        </authorList>
    </citation>
    <scope>NUCLEOTIDE SEQUENCE</scope>
</reference>
<comment type="caution">
    <text evidence="1">The sequence shown here is derived from an EMBL/GenBank/DDBJ whole genome shotgun (WGS) entry which is preliminary data.</text>
</comment>
<dbReference type="AlphaFoldDB" id="A0AAV0D4E6"/>
<name>A0AAV0D4E6_9ASTE</name>
<keyword evidence="2" id="KW-1185">Reference proteome</keyword>
<organism evidence="1 2">
    <name type="scientific">Cuscuta epithymum</name>
    <dbReference type="NCBI Taxonomy" id="186058"/>
    <lineage>
        <taxon>Eukaryota</taxon>
        <taxon>Viridiplantae</taxon>
        <taxon>Streptophyta</taxon>
        <taxon>Embryophyta</taxon>
        <taxon>Tracheophyta</taxon>
        <taxon>Spermatophyta</taxon>
        <taxon>Magnoliopsida</taxon>
        <taxon>eudicotyledons</taxon>
        <taxon>Gunneridae</taxon>
        <taxon>Pentapetalae</taxon>
        <taxon>asterids</taxon>
        <taxon>lamiids</taxon>
        <taxon>Solanales</taxon>
        <taxon>Convolvulaceae</taxon>
        <taxon>Cuscuteae</taxon>
        <taxon>Cuscuta</taxon>
        <taxon>Cuscuta subgen. Cuscuta</taxon>
    </lineage>
</organism>
<dbReference type="EMBL" id="CAMAPF010000062">
    <property type="protein sequence ID" value="CAH9089998.1"/>
    <property type="molecule type" value="Genomic_DNA"/>
</dbReference>
<evidence type="ECO:0000313" key="2">
    <source>
        <dbReference type="Proteomes" id="UP001152523"/>
    </source>
</evidence>
<protein>
    <submittedName>
        <fullName evidence="1">Uncharacterized protein</fullName>
    </submittedName>
</protein>
<dbReference type="Proteomes" id="UP001152523">
    <property type="component" value="Unassembled WGS sequence"/>
</dbReference>